<evidence type="ECO:0000313" key="3">
    <source>
        <dbReference type="Proteomes" id="UP000307087"/>
    </source>
</evidence>
<keyword evidence="3" id="KW-1185">Reference proteome</keyword>
<feature type="compositionally biased region" description="Low complexity" evidence="1">
    <location>
        <begin position="307"/>
        <end position="327"/>
    </location>
</feature>
<dbReference type="OrthoDB" id="128043at2"/>
<feature type="region of interest" description="Disordered" evidence="1">
    <location>
        <begin position="307"/>
        <end position="335"/>
    </location>
</feature>
<dbReference type="Proteomes" id="UP000307087">
    <property type="component" value="Unassembled WGS sequence"/>
</dbReference>
<evidence type="ECO:0000313" key="2">
    <source>
        <dbReference type="EMBL" id="THV14754.1"/>
    </source>
</evidence>
<evidence type="ECO:0000256" key="1">
    <source>
        <dbReference type="SAM" id="MobiDB-lite"/>
    </source>
</evidence>
<feature type="compositionally biased region" description="Basic and acidic residues" evidence="1">
    <location>
        <begin position="36"/>
        <end position="62"/>
    </location>
</feature>
<dbReference type="EMBL" id="STGW01000004">
    <property type="protein sequence ID" value="THV14754.1"/>
    <property type="molecule type" value="Genomic_DNA"/>
</dbReference>
<accession>A0A4S8NIF7</accession>
<dbReference type="AlphaFoldDB" id="A0A4S8NIF7"/>
<reference evidence="2 3" key="1">
    <citation type="journal article" date="2009" name="Int. J. Syst. Evol. Microbiol.">
        <title>Nocardioides caeni sp. nov., isolated from wastewater.</title>
        <authorList>
            <person name="Yoon J.H."/>
            <person name="Kang S.J."/>
            <person name="Park S."/>
            <person name="Kim W."/>
            <person name="Oh T.K."/>
        </authorList>
    </citation>
    <scope>NUCLEOTIDE SEQUENCE [LARGE SCALE GENOMIC DNA]</scope>
    <source>
        <strain evidence="2 3">DSM 23134</strain>
    </source>
</reference>
<protein>
    <recommendedName>
        <fullName evidence="4">Heavy-metal-associated domain-containing protein</fullName>
    </recommendedName>
</protein>
<proteinExistence type="predicted"/>
<comment type="caution">
    <text evidence="2">The sequence shown here is derived from an EMBL/GenBank/DDBJ whole genome shotgun (WGS) entry which is preliminary data.</text>
</comment>
<name>A0A4S8NIF7_9ACTN</name>
<organism evidence="2 3">
    <name type="scientific">Nocardioides caeni</name>
    <dbReference type="NCBI Taxonomy" id="574700"/>
    <lineage>
        <taxon>Bacteria</taxon>
        <taxon>Bacillati</taxon>
        <taxon>Actinomycetota</taxon>
        <taxon>Actinomycetes</taxon>
        <taxon>Propionibacteriales</taxon>
        <taxon>Nocardioidaceae</taxon>
        <taxon>Nocardioides</taxon>
    </lineage>
</organism>
<feature type="region of interest" description="Disordered" evidence="1">
    <location>
        <begin position="34"/>
        <end position="74"/>
    </location>
</feature>
<sequence>MSAPVKLGGFLAAIAAIFGLALVVGRVVGPVDDEPAAGHDTAHDGDRRAAEEGEHAGGHDDAPGTPTAQEIPGGLMVSQNGYTLTLAETRTRAGQDRPVAFTITGPDGAPVTAYDVEHERDLHLIAVRRDFTGFQHVHPVLDEDSGAWSIDLDLTPGTWRIFVDFKATGADALTLGADLAVAGDDRPAVPTGENRTATVGDYQVTLDGDLAAGKDAKLTVSVTRAGKPVTDLQPYLGAYGHLVALRGGDLAYLHVHPDGEPGDGTTQPGPDVVFHAAVPSAGTYHLYLDFQHDGVVRTAAFTVTAGAPATPSDAPSDAGSSDTSTPAEHGGHSGH</sequence>
<gene>
    <name evidence="2" type="ORF">E9934_08890</name>
</gene>
<evidence type="ECO:0008006" key="4">
    <source>
        <dbReference type="Google" id="ProtNLM"/>
    </source>
</evidence>
<dbReference type="RefSeq" id="WP_136562516.1">
    <property type="nucleotide sequence ID" value="NZ_BAABLS010000008.1"/>
</dbReference>